<reference evidence="1" key="1">
    <citation type="submission" date="2024-01" db="EMBL/GenBank/DDBJ databases">
        <title>Sequencing the genomes of a sandfly, Sergentomyia squamirostris, and its two endosymbionts.</title>
        <authorList>
            <person name="Itokawa K."/>
            <person name="Sanjoba C."/>
        </authorList>
    </citation>
    <scope>NUCLEOTIDE SEQUENCE</scope>
    <source>
        <strain evidence="1">RiSSQ</strain>
    </source>
</reference>
<dbReference type="InterPro" id="IPR005728">
    <property type="entry name" value="RPE1"/>
</dbReference>
<gene>
    <name evidence="1" type="ORF">DMENIID0002_08330</name>
</gene>
<name>A0AAT9G8S4_9RICK</name>
<dbReference type="AlphaFoldDB" id="A0AAT9G8S4"/>
<evidence type="ECO:0000313" key="1">
    <source>
        <dbReference type="EMBL" id="BFD46187.1"/>
    </source>
</evidence>
<dbReference type="NCBIfam" id="TIGR01045">
    <property type="entry name" value="RPE1"/>
    <property type="match status" value="1"/>
</dbReference>
<accession>A0AAT9G8S4</accession>
<sequence length="696" mass="78685">MSQDVLTVNTVTLVQEAFPLTKEVDNTESSSELGVSKTPQQVDDIISKLRENSLHVFERYLRKEFFSTVAGNQGEVDITKDIFQIMCHSLLYNEQKGALSLFMTIKDIKKRLDEIETTSEGAKKINKFKEEIEQYRADVIKKLSTNEGIADIVTGRLQDDLVSMIVLRDSNEEARFSTKDIASEVTKYITIPDKVQTYMLKNGYGVSPSFKTVINRTGLKHFAVEINQGKKGGEWGYFDQEKFTSKNIHKFADSVNSIVTSMEIILLSIQKLKITKTTQSKKLIDKLLPVLADFNDTYLENNKDKIVVQLTANLTRKYSKWVDTSTKKLEKISKGITESYNKEKGIYIKEENTDSIDINDESSDTITFLEAIESQDEDHITDLDEPINQLDYDIEQQPVPTEIFHVVENYEETIEEEKIESITDVGELKNITITYPETREFQIDIATDQLSCDVEAVEQHDVEHQSSPMQEFLTEFQDCNDQQEKTSSINIASDNLDNTEVTVLNEQHTVDSNQSDISPNDRGCDLATEASYLNSTEATTVIDSTKSEIESLEANNRPLSKLAYAEGFEGDASPRTAACSNSVTDSSTASTYKSPAEVEFRKRSNTELVESPMVISHMSSWNIWAMWTAVKSYISSTLHEISDTVLTSIKQLDHHHYGSYDLDHPYKSYGLGEELSLIGENPALLESVKYFSNLVI</sequence>
<protein>
    <submittedName>
        <fullName evidence="1">Uncharacterized protein</fullName>
    </submittedName>
</protein>
<dbReference type="EMBL" id="AP029170">
    <property type="protein sequence ID" value="BFD46187.1"/>
    <property type="molecule type" value="Genomic_DNA"/>
</dbReference>
<proteinExistence type="predicted"/>
<organism evidence="1">
    <name type="scientific">Candidatus Tisiphia endosymbiont of Sergentomyia squamirostris</name>
    <dbReference type="NCBI Taxonomy" id="3113639"/>
    <lineage>
        <taxon>Bacteria</taxon>
        <taxon>Pseudomonadati</taxon>
        <taxon>Pseudomonadota</taxon>
        <taxon>Alphaproteobacteria</taxon>
        <taxon>Rickettsiales</taxon>
        <taxon>Rickettsiaceae</taxon>
        <taxon>Rickettsieae</taxon>
        <taxon>Candidatus Tisiphia</taxon>
    </lineage>
</organism>